<evidence type="ECO:0000256" key="1">
    <source>
        <dbReference type="ARBA" id="ARBA00005775"/>
    </source>
</evidence>
<reference evidence="9" key="1">
    <citation type="submission" date="2018-11" db="EMBL/GenBank/DDBJ databases">
        <authorList>
            <consortium name="Genoscope - CEA"/>
            <person name="William W."/>
        </authorList>
    </citation>
    <scope>NUCLEOTIDE SEQUENCE</scope>
</reference>
<dbReference type="SMART" id="SM00543">
    <property type="entry name" value="MIF4G"/>
    <property type="match status" value="1"/>
</dbReference>
<evidence type="ECO:0000256" key="5">
    <source>
        <dbReference type="ARBA" id="ARBA00057610"/>
    </source>
</evidence>
<dbReference type="FunFam" id="1.25.40.180:FF:000027">
    <property type="entry name" value="Eukaryotic translation initiation factor isoform 4G-2"/>
    <property type="match status" value="1"/>
</dbReference>
<evidence type="ECO:0000256" key="6">
    <source>
        <dbReference type="SAM" id="MobiDB-lite"/>
    </source>
</evidence>
<proteinExistence type="inferred from homology"/>
<dbReference type="Pfam" id="PF02847">
    <property type="entry name" value="MA3"/>
    <property type="match status" value="1"/>
</dbReference>
<dbReference type="GO" id="GO:0003729">
    <property type="term" value="F:mRNA binding"/>
    <property type="evidence" value="ECO:0007669"/>
    <property type="project" value="TreeGrafter"/>
</dbReference>
<organism evidence="9">
    <name type="scientific">Brassica oleracea</name>
    <name type="common">Wild cabbage</name>
    <dbReference type="NCBI Taxonomy" id="3712"/>
    <lineage>
        <taxon>Eukaryota</taxon>
        <taxon>Viridiplantae</taxon>
        <taxon>Streptophyta</taxon>
        <taxon>Embryophyta</taxon>
        <taxon>Tracheophyta</taxon>
        <taxon>Spermatophyta</taxon>
        <taxon>Magnoliopsida</taxon>
        <taxon>eudicotyledons</taxon>
        <taxon>Gunneridae</taxon>
        <taxon>Pentapetalae</taxon>
        <taxon>rosids</taxon>
        <taxon>malvids</taxon>
        <taxon>Brassicales</taxon>
        <taxon>Brassicaceae</taxon>
        <taxon>Brassiceae</taxon>
        <taxon>Brassica</taxon>
    </lineage>
</organism>
<feature type="region of interest" description="Disordered" evidence="6">
    <location>
        <begin position="567"/>
        <end position="696"/>
    </location>
</feature>
<dbReference type="SUPFAM" id="SSF48371">
    <property type="entry name" value="ARM repeat"/>
    <property type="match status" value="2"/>
</dbReference>
<feature type="region of interest" description="Disordered" evidence="6">
    <location>
        <begin position="538"/>
        <end position="557"/>
    </location>
</feature>
<protein>
    <recommendedName>
        <fullName evidence="8">MI domain-containing protein</fullName>
    </recommendedName>
</protein>
<dbReference type="PANTHER" id="PTHR23253:SF75">
    <property type="entry name" value="EUKARYOTIC TRANSLATION INITIATION FACTOR ISOFORM 4G-2"/>
    <property type="match status" value="1"/>
</dbReference>
<dbReference type="GO" id="GO:0006417">
    <property type="term" value="P:regulation of translation"/>
    <property type="evidence" value="ECO:0007669"/>
    <property type="project" value="UniProtKB-KW"/>
</dbReference>
<dbReference type="InterPro" id="IPR016024">
    <property type="entry name" value="ARM-type_fold"/>
</dbReference>
<feature type="transmembrane region" description="Helical" evidence="7">
    <location>
        <begin position="12"/>
        <end position="37"/>
    </location>
</feature>
<comment type="similarity">
    <text evidence="1">Belongs to the eukaryotic initiation factor 4G family.</text>
</comment>
<evidence type="ECO:0000256" key="2">
    <source>
        <dbReference type="ARBA" id="ARBA00022540"/>
    </source>
</evidence>
<keyword evidence="7" id="KW-0472">Membrane</keyword>
<dbReference type="Pfam" id="PF02854">
    <property type="entry name" value="MIF4G"/>
    <property type="match status" value="1"/>
</dbReference>
<dbReference type="SMART" id="SM00544">
    <property type="entry name" value="MA3"/>
    <property type="match status" value="1"/>
</dbReference>
<evidence type="ECO:0000313" key="9">
    <source>
        <dbReference type="EMBL" id="VDD40714.1"/>
    </source>
</evidence>
<feature type="compositionally biased region" description="Low complexity" evidence="6">
    <location>
        <begin position="540"/>
        <end position="557"/>
    </location>
</feature>
<sequence>MPVPDPQAGRAFICLITLFLFLSIAVGGGCLIAYTILPYPPIWLSYLGIFFVCLPWFFWILTFVYRIISRTFGFRMVIGSGGNDNTASRETMPSDLDPPEKSLEPLDNDDPEDIAHPQGQVLVSMEGNQSKKRMSTSSVGSHESEMPLAISMASMLNFLNKFPLSVFINGKSHYLEFKRKAIQVSEDILKLSREISSDLFGEEQSWGRSESKVSPAAQAQNRFSETDNRDWHTRAPAPSPSRERSREDQREPRDARTASGPPPVLVKAEVPWSAKRGTLSEKDQVLKTVKGILNKMTPEKYDLLKGQLIDSGITSADILKGVIQLIFEKAVLEPTFCQMYALLCFDINGKLPSFPSEEAGGKEITFKRVLLNNCQEQFEGADKLKQEIRLMTDPEQEMDRRDKERMLKLRTLGNIRLIGELLKQKMVPEKIVHHIVQELLGSDNKACPAEEDVEALCQFFITIGKQLDESPRSRGTNDTYFLRLKELAMHPMLAPRLRFMVRNVIDLRADNWVPRREEMKAKKITEIHSEAERNLGLRPGAMANMRNNNNRGGADAGAADSGNFYGRSGTGGMMPGMPGARKMPGMPGARQMPGMPVTDDDGWEMARSRSMPRGNRQNQQPAGRVQSPVIGKSPSVNSRLLPQGSGGLLAGRPSALLQGSGAEQPKPIPSPSKPAVEKPQPQPQEAASPMATTLDSEVLSRKTKSLLEEYFNVRLMDEALQCVEELKSPAYHPELVKEAISLGLEKNPPCIEPVARLLEYLVSKKGLTTKDIGSGCLLYGSMLDDIGIDLPKAPNNFGEILGSLVMANASDFETVEEILKKMEDDRFKKAVLDAVIKSVSESLLAAQAAKIEACRSLV</sequence>
<name>A0A3P6F0M8_BRAOL</name>
<feature type="compositionally biased region" description="Low complexity" evidence="6">
    <location>
        <begin position="575"/>
        <end position="588"/>
    </location>
</feature>
<evidence type="ECO:0000256" key="4">
    <source>
        <dbReference type="ARBA" id="ARBA00022917"/>
    </source>
</evidence>
<keyword evidence="7" id="KW-0812">Transmembrane</keyword>
<comment type="function">
    <text evidence="5">Plays a role in the accumulation of some potyvirus during viral infection.</text>
</comment>
<feature type="region of interest" description="Disordered" evidence="6">
    <location>
        <begin position="201"/>
        <end position="267"/>
    </location>
</feature>
<feature type="transmembrane region" description="Helical" evidence="7">
    <location>
        <begin position="43"/>
        <end position="68"/>
    </location>
</feature>
<evidence type="ECO:0000256" key="3">
    <source>
        <dbReference type="ARBA" id="ARBA00022845"/>
    </source>
</evidence>
<feature type="domain" description="MI" evidence="8">
    <location>
        <begin position="698"/>
        <end position="820"/>
    </location>
</feature>
<dbReference type="InterPro" id="IPR003890">
    <property type="entry name" value="MIF4G-like_typ-3"/>
</dbReference>
<accession>A0A3P6F0M8</accession>
<evidence type="ECO:0000259" key="8">
    <source>
        <dbReference type="PROSITE" id="PS51366"/>
    </source>
</evidence>
<feature type="compositionally biased region" description="Basic and acidic residues" evidence="6">
    <location>
        <begin position="224"/>
        <end position="233"/>
    </location>
</feature>
<dbReference type="AlphaFoldDB" id="A0A3P6F0M8"/>
<dbReference type="GO" id="GO:0016281">
    <property type="term" value="C:eukaryotic translation initiation factor 4F complex"/>
    <property type="evidence" value="ECO:0007669"/>
    <property type="project" value="TreeGrafter"/>
</dbReference>
<dbReference type="EMBL" id="LR031876">
    <property type="protein sequence ID" value="VDD40714.1"/>
    <property type="molecule type" value="Genomic_DNA"/>
</dbReference>
<feature type="region of interest" description="Disordered" evidence="6">
    <location>
        <begin position="85"/>
        <end position="110"/>
    </location>
</feature>
<dbReference type="Gene3D" id="1.25.40.180">
    <property type="match status" value="2"/>
</dbReference>
<keyword evidence="2" id="KW-0396">Initiation factor</keyword>
<dbReference type="PROSITE" id="PS51366">
    <property type="entry name" value="MI"/>
    <property type="match status" value="1"/>
</dbReference>
<gene>
    <name evidence="9" type="ORF">BOLC7T46274H</name>
</gene>
<dbReference type="PANTHER" id="PTHR23253">
    <property type="entry name" value="EUKARYOTIC TRANSLATION INITIATION FACTOR 4 GAMMA"/>
    <property type="match status" value="1"/>
</dbReference>
<feature type="compositionally biased region" description="Basic and acidic residues" evidence="6">
    <location>
        <begin position="241"/>
        <end position="256"/>
    </location>
</feature>
<dbReference type="GO" id="GO:0003743">
    <property type="term" value="F:translation initiation factor activity"/>
    <property type="evidence" value="ECO:0007669"/>
    <property type="project" value="UniProtKB-KW"/>
</dbReference>
<evidence type="ECO:0000256" key="7">
    <source>
        <dbReference type="SAM" id="Phobius"/>
    </source>
</evidence>
<keyword evidence="4" id="KW-0648">Protein biosynthesis</keyword>
<dbReference type="InterPro" id="IPR003891">
    <property type="entry name" value="Initiation_fac_eIF4g_MI"/>
</dbReference>
<keyword evidence="7" id="KW-1133">Transmembrane helix</keyword>
<keyword evidence="3" id="KW-0810">Translation regulation</keyword>